<evidence type="ECO:0000256" key="1">
    <source>
        <dbReference type="SAM" id="MobiDB-lite"/>
    </source>
</evidence>
<organism evidence="2 3">
    <name type="scientific">Liparis tanakae</name>
    <name type="common">Tanaka's snailfish</name>
    <dbReference type="NCBI Taxonomy" id="230148"/>
    <lineage>
        <taxon>Eukaryota</taxon>
        <taxon>Metazoa</taxon>
        <taxon>Chordata</taxon>
        <taxon>Craniata</taxon>
        <taxon>Vertebrata</taxon>
        <taxon>Euteleostomi</taxon>
        <taxon>Actinopterygii</taxon>
        <taxon>Neopterygii</taxon>
        <taxon>Teleostei</taxon>
        <taxon>Neoteleostei</taxon>
        <taxon>Acanthomorphata</taxon>
        <taxon>Eupercaria</taxon>
        <taxon>Perciformes</taxon>
        <taxon>Cottioidei</taxon>
        <taxon>Cottales</taxon>
        <taxon>Liparidae</taxon>
        <taxon>Liparis</taxon>
    </lineage>
</organism>
<dbReference type="EMBL" id="SRLO01000027">
    <property type="protein sequence ID" value="TNN84399.1"/>
    <property type="molecule type" value="Genomic_DNA"/>
</dbReference>
<proteinExistence type="predicted"/>
<feature type="compositionally biased region" description="Basic and acidic residues" evidence="1">
    <location>
        <begin position="25"/>
        <end position="39"/>
    </location>
</feature>
<dbReference type="Proteomes" id="UP000314294">
    <property type="component" value="Unassembled WGS sequence"/>
</dbReference>
<keyword evidence="3" id="KW-1185">Reference proteome</keyword>
<comment type="caution">
    <text evidence="2">The sequence shown here is derived from an EMBL/GenBank/DDBJ whole genome shotgun (WGS) entry which is preliminary data.</text>
</comment>
<gene>
    <name evidence="2" type="ORF">EYF80_005392</name>
</gene>
<reference evidence="2 3" key="1">
    <citation type="submission" date="2019-03" db="EMBL/GenBank/DDBJ databases">
        <title>First draft genome of Liparis tanakae, snailfish: a comprehensive survey of snailfish specific genes.</title>
        <authorList>
            <person name="Kim W."/>
            <person name="Song I."/>
            <person name="Jeong J.-H."/>
            <person name="Kim D."/>
            <person name="Kim S."/>
            <person name="Ryu S."/>
            <person name="Song J.Y."/>
            <person name="Lee S.K."/>
        </authorList>
    </citation>
    <scope>NUCLEOTIDE SEQUENCE [LARGE SCALE GENOMIC DNA]</scope>
    <source>
        <tissue evidence="2">Muscle</tissue>
    </source>
</reference>
<name>A0A4Z2J2F9_9TELE</name>
<feature type="region of interest" description="Disordered" evidence="1">
    <location>
        <begin position="17"/>
        <end position="50"/>
    </location>
</feature>
<protein>
    <submittedName>
        <fullName evidence="2">Uncharacterized protein</fullName>
    </submittedName>
</protein>
<dbReference type="AlphaFoldDB" id="A0A4Z2J2F9"/>
<evidence type="ECO:0000313" key="2">
    <source>
        <dbReference type="EMBL" id="TNN84399.1"/>
    </source>
</evidence>
<accession>A0A4Z2J2F9</accession>
<sequence length="130" mass="14201">MQVPHFIICSGTTVNAEASTASPSTREEGPHNDAQHDAPEALQPVGPDEDTIHTLSPLRSDTGSAITSSNVTWRHKDKVGLMLQRVLLGLDVAKLARVSTVQLDLWRNCRKFSWPEPSWLDTASSTGRAE</sequence>
<evidence type="ECO:0000313" key="3">
    <source>
        <dbReference type="Proteomes" id="UP000314294"/>
    </source>
</evidence>